<evidence type="ECO:0000313" key="1">
    <source>
        <dbReference type="EMBL" id="OWR42593.1"/>
    </source>
</evidence>
<feature type="non-terminal residue" evidence="1">
    <location>
        <position position="44"/>
    </location>
</feature>
<comment type="caution">
    <text evidence="1">The sequence shown here is derived from an EMBL/GenBank/DDBJ whole genome shotgun (WGS) entry which is preliminary data.</text>
</comment>
<reference evidence="1 2" key="1">
    <citation type="journal article" date="2011" name="Cell">
        <title>The monarch butterfly genome yields insights into long-distance migration.</title>
        <authorList>
            <person name="Zhan S."/>
            <person name="Merlin C."/>
            <person name="Boore J.L."/>
            <person name="Reppert S.M."/>
        </authorList>
    </citation>
    <scope>NUCLEOTIDE SEQUENCE [LARGE SCALE GENOMIC DNA]</scope>
    <source>
        <strain evidence="1">F-2</strain>
    </source>
</reference>
<organism evidence="1 2">
    <name type="scientific">Danaus plexippus plexippus</name>
    <dbReference type="NCBI Taxonomy" id="278856"/>
    <lineage>
        <taxon>Eukaryota</taxon>
        <taxon>Metazoa</taxon>
        <taxon>Ecdysozoa</taxon>
        <taxon>Arthropoda</taxon>
        <taxon>Hexapoda</taxon>
        <taxon>Insecta</taxon>
        <taxon>Pterygota</taxon>
        <taxon>Neoptera</taxon>
        <taxon>Endopterygota</taxon>
        <taxon>Lepidoptera</taxon>
        <taxon>Glossata</taxon>
        <taxon>Ditrysia</taxon>
        <taxon>Papilionoidea</taxon>
        <taxon>Nymphalidae</taxon>
        <taxon>Danainae</taxon>
        <taxon>Danaini</taxon>
        <taxon>Danaina</taxon>
        <taxon>Danaus</taxon>
        <taxon>Danaus</taxon>
    </lineage>
</organism>
<dbReference type="KEGG" id="dpl:KGM_202742A"/>
<protein>
    <submittedName>
        <fullName evidence="1">Fatty-acyl reductase</fullName>
    </submittedName>
</protein>
<proteinExistence type="predicted"/>
<dbReference type="Proteomes" id="UP000007151">
    <property type="component" value="Unassembled WGS sequence"/>
</dbReference>
<evidence type="ECO:0000313" key="2">
    <source>
        <dbReference type="Proteomes" id="UP000007151"/>
    </source>
</evidence>
<keyword evidence="2" id="KW-1185">Reference proteome</keyword>
<name>A0A212EM87_DANPL</name>
<dbReference type="AlphaFoldDB" id="A0A212EM87"/>
<dbReference type="InParanoid" id="A0A212EM87"/>
<dbReference type="EMBL" id="AGBW02013877">
    <property type="protein sequence ID" value="OWR42593.1"/>
    <property type="molecule type" value="Genomic_DNA"/>
</dbReference>
<gene>
    <name evidence="1" type="ORF">KGM_202742A</name>
</gene>
<accession>A0A212EM87</accession>
<sequence>MELVRCLNGSQIYFALTDAIMLKTLNRCAVVKKYTRTISSKIQG</sequence>